<dbReference type="Proteomes" id="UP000235786">
    <property type="component" value="Unassembled WGS sequence"/>
</dbReference>
<dbReference type="AlphaFoldDB" id="A0A2J6RB41"/>
<protein>
    <submittedName>
        <fullName evidence="1">Uncharacterized protein</fullName>
    </submittedName>
</protein>
<proteinExistence type="predicted"/>
<reference evidence="1 2" key="1">
    <citation type="submission" date="2016-04" db="EMBL/GenBank/DDBJ databases">
        <title>A degradative enzymes factory behind the ericoid mycorrhizal symbiosis.</title>
        <authorList>
            <consortium name="DOE Joint Genome Institute"/>
            <person name="Martino E."/>
            <person name="Morin E."/>
            <person name="Grelet G."/>
            <person name="Kuo A."/>
            <person name="Kohler A."/>
            <person name="Daghino S."/>
            <person name="Barry K."/>
            <person name="Choi C."/>
            <person name="Cichocki N."/>
            <person name="Clum A."/>
            <person name="Copeland A."/>
            <person name="Hainaut M."/>
            <person name="Haridas S."/>
            <person name="Labutti K."/>
            <person name="Lindquist E."/>
            <person name="Lipzen A."/>
            <person name="Khouja H.-R."/>
            <person name="Murat C."/>
            <person name="Ohm R."/>
            <person name="Olson A."/>
            <person name="Spatafora J."/>
            <person name="Veneault-Fourrey C."/>
            <person name="Henrissat B."/>
            <person name="Grigoriev I."/>
            <person name="Martin F."/>
            <person name="Perotto S."/>
        </authorList>
    </citation>
    <scope>NUCLEOTIDE SEQUENCE [LARGE SCALE GENOMIC DNA]</scope>
    <source>
        <strain evidence="1 2">F</strain>
    </source>
</reference>
<name>A0A2J6RB41_HYAVF</name>
<sequence>MREGEEGCGGEETLLECLEGISDLLVSLSDLGDMCGEDSGCEVAGVPAVGFWRNVAVAIASNTAWRFGSGGSKRHVSQPLCSAQITIKAMHTTSRLYTQLTYVATHSPKSKLQLGTKKTPPAFESYVCGPPIQSRPRKAGTKKPLSTLKMQHPIPYIRFHLHSFKMSKRWETKKKIPRFVSIAHRFLSLPMRR</sequence>
<organism evidence="1 2">
    <name type="scientific">Hyaloscypha variabilis (strain UAMH 11265 / GT02V1 / F)</name>
    <name type="common">Meliniomyces variabilis</name>
    <dbReference type="NCBI Taxonomy" id="1149755"/>
    <lineage>
        <taxon>Eukaryota</taxon>
        <taxon>Fungi</taxon>
        <taxon>Dikarya</taxon>
        <taxon>Ascomycota</taxon>
        <taxon>Pezizomycotina</taxon>
        <taxon>Leotiomycetes</taxon>
        <taxon>Helotiales</taxon>
        <taxon>Hyaloscyphaceae</taxon>
        <taxon>Hyaloscypha</taxon>
        <taxon>Hyaloscypha variabilis</taxon>
    </lineage>
</organism>
<gene>
    <name evidence="1" type="ORF">L207DRAFT_516681</name>
</gene>
<evidence type="ECO:0000313" key="1">
    <source>
        <dbReference type="EMBL" id="PMD35732.1"/>
    </source>
</evidence>
<accession>A0A2J6RB41</accession>
<dbReference type="EMBL" id="KZ613952">
    <property type="protein sequence ID" value="PMD35732.1"/>
    <property type="molecule type" value="Genomic_DNA"/>
</dbReference>
<evidence type="ECO:0000313" key="2">
    <source>
        <dbReference type="Proteomes" id="UP000235786"/>
    </source>
</evidence>
<keyword evidence="2" id="KW-1185">Reference proteome</keyword>